<dbReference type="EMBL" id="CH473972">
    <property type="protein sequence ID" value="EDL92698.1"/>
    <property type="molecule type" value="Genomic_DNA"/>
</dbReference>
<evidence type="ECO:0000313" key="1">
    <source>
        <dbReference type="EMBL" id="EDL92698.1"/>
    </source>
</evidence>
<protein>
    <submittedName>
        <fullName evidence="1">RCG51557</fullName>
    </submittedName>
</protein>
<evidence type="ECO:0000313" key="2">
    <source>
        <dbReference type="Proteomes" id="UP000234681"/>
    </source>
</evidence>
<reference evidence="2" key="1">
    <citation type="submission" date="2005-09" db="EMBL/GenBank/DDBJ databases">
        <authorList>
            <person name="Mural R.J."/>
            <person name="Li P.W."/>
            <person name="Adams M.D."/>
            <person name="Amanatides P.G."/>
            <person name="Baden-Tillson H."/>
            <person name="Barnstead M."/>
            <person name="Chin S.H."/>
            <person name="Dew I."/>
            <person name="Evans C.A."/>
            <person name="Ferriera S."/>
            <person name="Flanigan M."/>
            <person name="Fosler C."/>
            <person name="Glodek A."/>
            <person name="Gu Z."/>
            <person name="Holt R.A."/>
            <person name="Jennings D."/>
            <person name="Kraft C.L."/>
            <person name="Lu F."/>
            <person name="Nguyen T."/>
            <person name="Nusskern D.R."/>
            <person name="Pfannkoch C.M."/>
            <person name="Sitter C."/>
            <person name="Sutton G.G."/>
            <person name="Venter J.C."/>
            <person name="Wang Z."/>
            <person name="Woodage T."/>
            <person name="Zheng X.H."/>
            <person name="Zhong F."/>
        </authorList>
    </citation>
    <scope>NUCLEOTIDE SEQUENCE [LARGE SCALE GENOMIC DNA]</scope>
    <source>
        <strain>BN</strain>
        <strain evidence="2">Sprague-Dawley</strain>
    </source>
</reference>
<organism evidence="1 2">
    <name type="scientific">Rattus norvegicus</name>
    <name type="common">Rat</name>
    <dbReference type="NCBI Taxonomy" id="10116"/>
    <lineage>
        <taxon>Eukaryota</taxon>
        <taxon>Metazoa</taxon>
        <taxon>Chordata</taxon>
        <taxon>Craniata</taxon>
        <taxon>Vertebrata</taxon>
        <taxon>Euteleostomi</taxon>
        <taxon>Mammalia</taxon>
        <taxon>Eutheria</taxon>
        <taxon>Euarchontoglires</taxon>
        <taxon>Glires</taxon>
        <taxon>Rodentia</taxon>
        <taxon>Myomorpha</taxon>
        <taxon>Muroidea</taxon>
        <taxon>Muridae</taxon>
        <taxon>Murinae</taxon>
        <taxon>Rattus</taxon>
    </lineage>
</organism>
<dbReference type="AlphaFoldDB" id="A6IZM0"/>
<gene>
    <name evidence="1" type="ORF">rCG_51557</name>
</gene>
<dbReference type="Proteomes" id="UP000234681">
    <property type="component" value="Chromosome 19"/>
</dbReference>
<name>A6IZM0_RAT</name>
<sequence length="174" mass="19055">MSLSQIGLCCLGPTAGDEDHEHLTSDRDLKPISHCHSVPRAVLWAPGWQGCGACGENVFPVLDTQKNPKALCTLRTDLRPDSCPWPSPRLHPWGPLRLSHGISGWVWILATKSMYRKLGDRKFCVALAGFPSCGLQPAVLWVLQPLKPSMRWEREGLWSPGLAVTLSPSLAGCP</sequence>
<proteinExistence type="predicted"/>
<accession>A6IZM0</accession>